<dbReference type="Proteomes" id="UP000615593">
    <property type="component" value="Unassembled WGS sequence"/>
</dbReference>
<proteinExistence type="predicted"/>
<protein>
    <submittedName>
        <fullName evidence="2">Uncharacterized protein</fullName>
    </submittedName>
</protein>
<evidence type="ECO:0000256" key="1">
    <source>
        <dbReference type="SAM" id="SignalP"/>
    </source>
</evidence>
<feature type="chain" id="PRO_5046536617" evidence="1">
    <location>
        <begin position="28"/>
        <end position="123"/>
    </location>
</feature>
<organism evidence="2 3">
    <name type="scientific">Mesonia mobilis</name>
    <dbReference type="NCBI Taxonomy" id="369791"/>
    <lineage>
        <taxon>Bacteria</taxon>
        <taxon>Pseudomonadati</taxon>
        <taxon>Bacteroidota</taxon>
        <taxon>Flavobacteriia</taxon>
        <taxon>Flavobacteriales</taxon>
        <taxon>Flavobacteriaceae</taxon>
        <taxon>Mesonia</taxon>
    </lineage>
</organism>
<reference evidence="3" key="1">
    <citation type="journal article" date="2019" name="Int. J. Syst. Evol. Microbiol.">
        <title>The Global Catalogue of Microorganisms (GCM) 10K type strain sequencing project: providing services to taxonomists for standard genome sequencing and annotation.</title>
        <authorList>
            <consortium name="The Broad Institute Genomics Platform"/>
            <consortium name="The Broad Institute Genome Sequencing Center for Infectious Disease"/>
            <person name="Wu L."/>
            <person name="Ma J."/>
        </authorList>
    </citation>
    <scope>NUCLEOTIDE SEQUENCE [LARGE SCALE GENOMIC DNA]</scope>
    <source>
        <strain evidence="3">KCTC 12708</strain>
    </source>
</reference>
<comment type="caution">
    <text evidence="2">The sequence shown here is derived from an EMBL/GenBank/DDBJ whole genome shotgun (WGS) entry which is preliminary data.</text>
</comment>
<dbReference type="EMBL" id="BMWY01000002">
    <property type="protein sequence ID" value="GGZ51371.1"/>
    <property type="molecule type" value="Genomic_DNA"/>
</dbReference>
<accession>A0ABQ3BMZ6</accession>
<gene>
    <name evidence="2" type="ORF">GCM10008088_11490</name>
</gene>
<evidence type="ECO:0000313" key="2">
    <source>
        <dbReference type="EMBL" id="GGZ51371.1"/>
    </source>
</evidence>
<name>A0ABQ3BMZ6_9FLAO</name>
<evidence type="ECO:0000313" key="3">
    <source>
        <dbReference type="Proteomes" id="UP000615593"/>
    </source>
</evidence>
<sequence>MSLQKHKYFKKFTFYLALLLLNISVDAPISNNITYRENLNYNKQESIVEIIVEKVFGEEDAFEEFEDFENNSINKKDFKLDFHAYISSSNYFSIEVQKEQIFTNYSFSLKSIFPEVTSPPPQV</sequence>
<keyword evidence="3" id="KW-1185">Reference proteome</keyword>
<feature type="signal peptide" evidence="1">
    <location>
        <begin position="1"/>
        <end position="27"/>
    </location>
</feature>
<dbReference type="GeneID" id="94368813"/>
<dbReference type="RefSeq" id="WP_051191146.1">
    <property type="nucleotide sequence ID" value="NZ_BMWY01000002.1"/>
</dbReference>
<keyword evidence="1" id="KW-0732">Signal</keyword>